<keyword evidence="7" id="KW-0175">Coiled coil</keyword>
<comment type="caution">
    <text evidence="9">The sequence shown here is derived from an EMBL/GenBank/DDBJ whole genome shotgun (WGS) entry which is preliminary data.</text>
</comment>
<dbReference type="InterPro" id="IPR018289">
    <property type="entry name" value="MULE_transposase_dom"/>
</dbReference>
<gene>
    <name evidence="9" type="ORF">PIB30_117023</name>
</gene>
<evidence type="ECO:0000256" key="3">
    <source>
        <dbReference type="ARBA" id="ARBA00022771"/>
    </source>
</evidence>
<evidence type="ECO:0000256" key="6">
    <source>
        <dbReference type="RuleBase" id="RU367018"/>
    </source>
</evidence>
<evidence type="ECO:0000313" key="10">
    <source>
        <dbReference type="Proteomes" id="UP001341840"/>
    </source>
</evidence>
<keyword evidence="3 5" id="KW-0863">Zinc-finger</keyword>
<evidence type="ECO:0000256" key="5">
    <source>
        <dbReference type="PROSITE-ProRule" id="PRU00325"/>
    </source>
</evidence>
<dbReference type="PANTHER" id="PTHR31669:SF240">
    <property type="entry name" value="PROTEIN FAR1-RELATED SEQUENCE 9"/>
    <property type="match status" value="1"/>
</dbReference>
<evidence type="ECO:0000256" key="7">
    <source>
        <dbReference type="SAM" id="Coils"/>
    </source>
</evidence>
<name>A0ABU6TDG7_9FABA</name>
<evidence type="ECO:0000313" key="9">
    <source>
        <dbReference type="EMBL" id="MED6146291.1"/>
    </source>
</evidence>
<reference evidence="9 10" key="1">
    <citation type="journal article" date="2023" name="Plants (Basel)">
        <title>Bridging the Gap: Combining Genomics and Transcriptomics Approaches to Understand Stylosanthes scabra, an Orphan Legume from the Brazilian Caatinga.</title>
        <authorList>
            <person name="Ferreira-Neto J.R.C."/>
            <person name="da Silva M.D."/>
            <person name="Binneck E."/>
            <person name="de Melo N.F."/>
            <person name="da Silva R.H."/>
            <person name="de Melo A.L.T.M."/>
            <person name="Pandolfi V."/>
            <person name="Bustamante F.O."/>
            <person name="Brasileiro-Vidal A.C."/>
            <person name="Benko-Iseppon A.M."/>
        </authorList>
    </citation>
    <scope>NUCLEOTIDE SEQUENCE [LARGE SCALE GENOMIC DNA]</scope>
    <source>
        <tissue evidence="9">Leaves</tissue>
    </source>
</reference>
<protein>
    <recommendedName>
        <fullName evidence="6">Protein FAR1-RELATED SEQUENCE</fullName>
    </recommendedName>
</protein>
<dbReference type="Pfam" id="PF10551">
    <property type="entry name" value="MULE"/>
    <property type="match status" value="1"/>
</dbReference>
<evidence type="ECO:0000256" key="4">
    <source>
        <dbReference type="ARBA" id="ARBA00022833"/>
    </source>
</evidence>
<comment type="subcellular location">
    <subcellularLocation>
        <location evidence="6">Nucleus</location>
    </subcellularLocation>
</comment>
<proteinExistence type="inferred from homology"/>
<dbReference type="InterPro" id="IPR007527">
    <property type="entry name" value="Znf_SWIM"/>
</dbReference>
<organism evidence="9 10">
    <name type="scientific">Stylosanthes scabra</name>
    <dbReference type="NCBI Taxonomy" id="79078"/>
    <lineage>
        <taxon>Eukaryota</taxon>
        <taxon>Viridiplantae</taxon>
        <taxon>Streptophyta</taxon>
        <taxon>Embryophyta</taxon>
        <taxon>Tracheophyta</taxon>
        <taxon>Spermatophyta</taxon>
        <taxon>Magnoliopsida</taxon>
        <taxon>eudicotyledons</taxon>
        <taxon>Gunneridae</taxon>
        <taxon>Pentapetalae</taxon>
        <taxon>rosids</taxon>
        <taxon>fabids</taxon>
        <taxon>Fabales</taxon>
        <taxon>Fabaceae</taxon>
        <taxon>Papilionoideae</taxon>
        <taxon>50 kb inversion clade</taxon>
        <taxon>dalbergioids sensu lato</taxon>
        <taxon>Dalbergieae</taxon>
        <taxon>Pterocarpus clade</taxon>
        <taxon>Stylosanthes</taxon>
    </lineage>
</organism>
<keyword evidence="2 6" id="KW-0479">Metal-binding</keyword>
<feature type="coiled-coil region" evidence="7">
    <location>
        <begin position="491"/>
        <end position="546"/>
    </location>
</feature>
<comment type="function">
    <text evidence="6">Putative transcription activator involved in regulating light control of development.</text>
</comment>
<sequence>MSSIRQHGLAGGMHHLLDYLKRMQSENPAFFYAVQNDNDHSAGNIFWADATSRVNYSNFGDAIILDTTYKTNRYRIPFASFTGFNHHGLPVLFGCALILHESESSYIWLFQTFLQAMSGHHPVSITTDFDPFIQVAVAQVLPPSRHRVSTGSIFRETRERLAHLWPSNPDFESDFRKCVNESETIDDFESYWPSLLERYCIIDNEWLQSMYNARQHWVPVYLRDTFFGEISVMDKNECLNSFFDGYVNASTTIQLLVRQYEKAVQTWHERELKAEYDTINSTPLLKTPSPMEKQAASLYTRKIFLKFQDEFIETMATPATRIEDSGTITTYRVAKFGEKTKSQIVTFNSFEMKASCSCLMFESSGTICRHILSVFRAKNVLKLPSQYVLKRWTRNAKAGGFPDGHASSEFPSSSGDNVTLRYNNLRQEAIRYVEEGAKSIQIYHVAMKALNEAAKKVSAVKSRSIGTAEGDTVSNGERDELLTADEDVHSYQSAEEKQKKIRELTAELETTNQRCEVYRANLLAVLRDMEEQKTNLSVKVENARLSLKE</sequence>
<dbReference type="EMBL" id="JASCZI010090770">
    <property type="protein sequence ID" value="MED6146291.1"/>
    <property type="molecule type" value="Genomic_DNA"/>
</dbReference>
<dbReference type="InterPro" id="IPR006564">
    <property type="entry name" value="Znf_PMZ"/>
</dbReference>
<dbReference type="PANTHER" id="PTHR31669">
    <property type="entry name" value="PROTEIN FAR1-RELATED SEQUENCE 10-RELATED"/>
    <property type="match status" value="1"/>
</dbReference>
<feature type="domain" description="SWIM-type" evidence="8">
    <location>
        <begin position="341"/>
        <end position="379"/>
    </location>
</feature>
<comment type="similarity">
    <text evidence="1 6">Belongs to the FHY3/FAR1 family.</text>
</comment>
<dbReference type="Proteomes" id="UP001341840">
    <property type="component" value="Unassembled WGS sequence"/>
</dbReference>
<dbReference type="SMART" id="SM00575">
    <property type="entry name" value="ZnF_PMZ"/>
    <property type="match status" value="1"/>
</dbReference>
<evidence type="ECO:0000256" key="2">
    <source>
        <dbReference type="ARBA" id="ARBA00022723"/>
    </source>
</evidence>
<keyword evidence="10" id="KW-1185">Reference proteome</keyword>
<dbReference type="InterPro" id="IPR031052">
    <property type="entry name" value="FHY3/FAR1"/>
</dbReference>
<dbReference type="Pfam" id="PF04434">
    <property type="entry name" value="SWIM"/>
    <property type="match status" value="1"/>
</dbReference>
<evidence type="ECO:0000259" key="8">
    <source>
        <dbReference type="PROSITE" id="PS50966"/>
    </source>
</evidence>
<keyword evidence="6" id="KW-0539">Nucleus</keyword>
<accession>A0ABU6TDG7</accession>
<keyword evidence="4 6" id="KW-0862">Zinc</keyword>
<evidence type="ECO:0000256" key="1">
    <source>
        <dbReference type="ARBA" id="ARBA00005889"/>
    </source>
</evidence>
<dbReference type="PROSITE" id="PS50966">
    <property type="entry name" value="ZF_SWIM"/>
    <property type="match status" value="1"/>
</dbReference>